<name>A0A699X3R8_TANCI</name>
<proteinExistence type="predicted"/>
<evidence type="ECO:0000256" key="1">
    <source>
        <dbReference type="SAM" id="Phobius"/>
    </source>
</evidence>
<accession>A0A699X3R8</accession>
<dbReference type="AlphaFoldDB" id="A0A699X3R8"/>
<keyword evidence="1" id="KW-0812">Transmembrane</keyword>
<evidence type="ECO:0000313" key="2">
    <source>
        <dbReference type="EMBL" id="GFD54712.1"/>
    </source>
</evidence>
<feature type="non-terminal residue" evidence="2">
    <location>
        <position position="94"/>
    </location>
</feature>
<sequence>MGSVNLPTGLGPMKGLALSTLAKSSRAQLGPVAAVSAGALEAAASVLVVFVGPLQLASRPRASVALPASERARRFRICMQGWELRIRRMQRTLQ</sequence>
<protein>
    <submittedName>
        <fullName evidence="2">Uncharacterized protein</fullName>
    </submittedName>
</protein>
<gene>
    <name evidence="2" type="ORF">Tci_926681</name>
</gene>
<keyword evidence="1" id="KW-0472">Membrane</keyword>
<comment type="caution">
    <text evidence="2">The sequence shown here is derived from an EMBL/GenBank/DDBJ whole genome shotgun (WGS) entry which is preliminary data.</text>
</comment>
<organism evidence="2">
    <name type="scientific">Tanacetum cinerariifolium</name>
    <name type="common">Dalmatian daisy</name>
    <name type="synonym">Chrysanthemum cinerariifolium</name>
    <dbReference type="NCBI Taxonomy" id="118510"/>
    <lineage>
        <taxon>Eukaryota</taxon>
        <taxon>Viridiplantae</taxon>
        <taxon>Streptophyta</taxon>
        <taxon>Embryophyta</taxon>
        <taxon>Tracheophyta</taxon>
        <taxon>Spermatophyta</taxon>
        <taxon>Magnoliopsida</taxon>
        <taxon>eudicotyledons</taxon>
        <taxon>Gunneridae</taxon>
        <taxon>Pentapetalae</taxon>
        <taxon>asterids</taxon>
        <taxon>campanulids</taxon>
        <taxon>Asterales</taxon>
        <taxon>Asteraceae</taxon>
        <taxon>Asteroideae</taxon>
        <taxon>Anthemideae</taxon>
        <taxon>Anthemidinae</taxon>
        <taxon>Tanacetum</taxon>
    </lineage>
</organism>
<dbReference type="EMBL" id="BKCJ011809265">
    <property type="protein sequence ID" value="GFD54712.1"/>
    <property type="molecule type" value="Genomic_DNA"/>
</dbReference>
<keyword evidence="1" id="KW-1133">Transmembrane helix</keyword>
<feature type="transmembrane region" description="Helical" evidence="1">
    <location>
        <begin position="29"/>
        <end position="51"/>
    </location>
</feature>
<reference evidence="2" key="1">
    <citation type="journal article" date="2019" name="Sci. Rep.">
        <title>Draft genome of Tanacetum cinerariifolium, the natural source of mosquito coil.</title>
        <authorList>
            <person name="Yamashiro T."/>
            <person name="Shiraishi A."/>
            <person name="Satake H."/>
            <person name="Nakayama K."/>
        </authorList>
    </citation>
    <scope>NUCLEOTIDE SEQUENCE</scope>
</reference>